<proteinExistence type="predicted"/>
<dbReference type="Proteomes" id="UP001651158">
    <property type="component" value="Unassembled WGS sequence"/>
</dbReference>
<dbReference type="EMBL" id="JAKROA010000004">
    <property type="protein sequence ID" value="KAL5107847.1"/>
    <property type="molecule type" value="Genomic_DNA"/>
</dbReference>
<reference evidence="1 2" key="1">
    <citation type="journal article" date="2022" name="Front. Cell. Infect. Microbiol.">
        <title>The Genomes of Two Strains of Taenia crassiceps the Animal Model for the Study of Human Cysticercosis.</title>
        <authorList>
            <person name="Bobes R.J."/>
            <person name="Estrada K."/>
            <person name="Rios-Valencia D.G."/>
            <person name="Calderon-Gallegos A."/>
            <person name="de la Torre P."/>
            <person name="Carrero J.C."/>
            <person name="Sanchez-Flores A."/>
            <person name="Laclette J.P."/>
        </authorList>
    </citation>
    <scope>NUCLEOTIDE SEQUENCE [LARGE SCALE GENOMIC DNA]</scope>
    <source>
        <strain evidence="1">WFUcys</strain>
    </source>
</reference>
<protein>
    <submittedName>
        <fullName evidence="1">Uncharacterized protein</fullName>
    </submittedName>
</protein>
<gene>
    <name evidence="1" type="ORF">TcWFU_006239</name>
</gene>
<accession>A0ABR4QDZ9</accession>
<organism evidence="1 2">
    <name type="scientific">Taenia crassiceps</name>
    <dbReference type="NCBI Taxonomy" id="6207"/>
    <lineage>
        <taxon>Eukaryota</taxon>
        <taxon>Metazoa</taxon>
        <taxon>Spiralia</taxon>
        <taxon>Lophotrochozoa</taxon>
        <taxon>Platyhelminthes</taxon>
        <taxon>Cestoda</taxon>
        <taxon>Eucestoda</taxon>
        <taxon>Cyclophyllidea</taxon>
        <taxon>Taeniidae</taxon>
        <taxon>Taenia</taxon>
    </lineage>
</organism>
<sequence>MVLCRYFLPSTKPDSIQDSMCEYDPPHQGRRSKWLPDHTPRAVLRPGLRKHDREVGLESAVVTIFSHRCLCLSAFLLPLEEKQMTS</sequence>
<name>A0ABR4QDZ9_9CEST</name>
<keyword evidence="2" id="KW-1185">Reference proteome</keyword>
<evidence type="ECO:0000313" key="2">
    <source>
        <dbReference type="Proteomes" id="UP001651158"/>
    </source>
</evidence>
<comment type="caution">
    <text evidence="1">The sequence shown here is derived from an EMBL/GenBank/DDBJ whole genome shotgun (WGS) entry which is preliminary data.</text>
</comment>
<evidence type="ECO:0000313" key="1">
    <source>
        <dbReference type="EMBL" id="KAL5107847.1"/>
    </source>
</evidence>